<name>A0ABR5AEK7_9BACL</name>
<dbReference type="InterPro" id="IPR035903">
    <property type="entry name" value="HesB-like_dom_sf"/>
</dbReference>
<dbReference type="SUPFAM" id="SSF89360">
    <property type="entry name" value="HesB-like domain"/>
    <property type="match status" value="1"/>
</dbReference>
<evidence type="ECO:0000313" key="2">
    <source>
        <dbReference type="EMBL" id="KIL39494.1"/>
    </source>
</evidence>
<dbReference type="Gene3D" id="2.60.300.12">
    <property type="entry name" value="HesB-like domain"/>
    <property type="match status" value="1"/>
</dbReference>
<evidence type="ECO:0000313" key="3">
    <source>
        <dbReference type="Proteomes" id="UP000031967"/>
    </source>
</evidence>
<dbReference type="InterPro" id="IPR000361">
    <property type="entry name" value="ATAP_core_dom"/>
</dbReference>
<evidence type="ECO:0000259" key="1">
    <source>
        <dbReference type="Pfam" id="PF01521"/>
    </source>
</evidence>
<accession>A0ABR5AEK7</accession>
<protein>
    <recommendedName>
        <fullName evidence="1">Core domain-containing protein</fullName>
    </recommendedName>
</protein>
<proteinExistence type="predicted"/>
<dbReference type="EMBL" id="JXAK01000036">
    <property type="protein sequence ID" value="KIL39494.1"/>
    <property type="molecule type" value="Genomic_DNA"/>
</dbReference>
<keyword evidence="3" id="KW-1185">Reference proteome</keyword>
<gene>
    <name evidence="2" type="ORF">SD70_19625</name>
</gene>
<reference evidence="2 3" key="1">
    <citation type="submission" date="2014-12" db="EMBL/GenBank/DDBJ databases">
        <title>Draft genome sequence of Paenibacillus kamchatkensis strain B-2647.</title>
        <authorList>
            <person name="Karlyshev A.V."/>
            <person name="Kudryashova E.B."/>
        </authorList>
    </citation>
    <scope>NUCLEOTIDE SEQUENCE [LARGE SCALE GENOMIC DNA]</scope>
    <source>
        <strain evidence="2 3">VKM B-2647</strain>
    </source>
</reference>
<dbReference type="Proteomes" id="UP000031967">
    <property type="component" value="Unassembled WGS sequence"/>
</dbReference>
<dbReference type="Pfam" id="PF01521">
    <property type="entry name" value="Fe-S_biosyn"/>
    <property type="match status" value="1"/>
</dbReference>
<sequence length="113" mass="12289">MHMTLTSSASEQLAKRLGGHPGTLRLVYDSEGCGCAVDGVAALWITGAPENGDVSVADGPPAGIWIDPRQLIFFEDNVKLDYREHARSFRLYSDNQIYSGSLSVIDRRPAPIV</sequence>
<feature type="domain" description="Core" evidence="1">
    <location>
        <begin position="1"/>
        <end position="106"/>
    </location>
</feature>
<comment type="caution">
    <text evidence="2">The sequence shown here is derived from an EMBL/GenBank/DDBJ whole genome shotgun (WGS) entry which is preliminary data.</text>
</comment>
<organism evidence="2 3">
    <name type="scientific">Gordoniibacillus kamchatkensis</name>
    <dbReference type="NCBI Taxonomy" id="1590651"/>
    <lineage>
        <taxon>Bacteria</taxon>
        <taxon>Bacillati</taxon>
        <taxon>Bacillota</taxon>
        <taxon>Bacilli</taxon>
        <taxon>Bacillales</taxon>
        <taxon>Paenibacillaceae</taxon>
        <taxon>Gordoniibacillus</taxon>
    </lineage>
</organism>